<name>A0A2G8SE94_9APHY</name>
<dbReference type="Proteomes" id="UP000230002">
    <property type="component" value="Unassembled WGS sequence"/>
</dbReference>
<proteinExistence type="predicted"/>
<feature type="compositionally biased region" description="Acidic residues" evidence="1">
    <location>
        <begin position="159"/>
        <end position="172"/>
    </location>
</feature>
<feature type="compositionally biased region" description="Basic and acidic residues" evidence="1">
    <location>
        <begin position="16"/>
        <end position="26"/>
    </location>
</feature>
<feature type="compositionally biased region" description="Basic residues" evidence="1">
    <location>
        <begin position="84"/>
        <end position="94"/>
    </location>
</feature>
<feature type="compositionally biased region" description="Pro residues" evidence="1">
    <location>
        <begin position="125"/>
        <end position="146"/>
    </location>
</feature>
<gene>
    <name evidence="2" type="ORF">GSI_06731</name>
</gene>
<feature type="region of interest" description="Disordered" evidence="1">
    <location>
        <begin position="464"/>
        <end position="502"/>
    </location>
</feature>
<comment type="caution">
    <text evidence="2">The sequence shown here is derived from an EMBL/GenBank/DDBJ whole genome shotgun (WGS) entry which is preliminary data.</text>
</comment>
<accession>A0A2G8SE94</accession>
<dbReference type="EMBL" id="AYKW01000012">
    <property type="protein sequence ID" value="PIL32027.1"/>
    <property type="molecule type" value="Genomic_DNA"/>
</dbReference>
<feature type="region of interest" description="Disordered" evidence="1">
    <location>
        <begin position="84"/>
        <end position="172"/>
    </location>
</feature>
<protein>
    <recommendedName>
        <fullName evidence="4">Protein kinase domain-containing protein</fullName>
    </recommendedName>
</protein>
<dbReference type="InterPro" id="IPR011009">
    <property type="entry name" value="Kinase-like_dom_sf"/>
</dbReference>
<dbReference type="Gene3D" id="1.10.510.10">
    <property type="entry name" value="Transferase(Phosphotransferase) domain 1"/>
    <property type="match status" value="1"/>
</dbReference>
<evidence type="ECO:0000313" key="2">
    <source>
        <dbReference type="EMBL" id="PIL32027.1"/>
    </source>
</evidence>
<feature type="region of interest" description="Disordered" evidence="1">
    <location>
        <begin position="1"/>
        <end position="40"/>
    </location>
</feature>
<dbReference type="SUPFAM" id="SSF56112">
    <property type="entry name" value="Protein kinase-like (PK-like)"/>
    <property type="match status" value="1"/>
</dbReference>
<keyword evidence="3" id="KW-1185">Reference proteome</keyword>
<dbReference type="OrthoDB" id="2687876at2759"/>
<dbReference type="STRING" id="1077348.A0A2G8SE94"/>
<reference evidence="2 3" key="1">
    <citation type="journal article" date="2015" name="Sci. Rep.">
        <title>Chromosome-level genome map provides insights into diverse defense mechanisms in the medicinal fungus Ganoderma sinense.</title>
        <authorList>
            <person name="Zhu Y."/>
            <person name="Xu J."/>
            <person name="Sun C."/>
            <person name="Zhou S."/>
            <person name="Xu H."/>
            <person name="Nelson D.R."/>
            <person name="Qian J."/>
            <person name="Song J."/>
            <person name="Luo H."/>
            <person name="Xiang L."/>
            <person name="Li Y."/>
            <person name="Xu Z."/>
            <person name="Ji A."/>
            <person name="Wang L."/>
            <person name="Lu S."/>
            <person name="Hayward A."/>
            <person name="Sun W."/>
            <person name="Li X."/>
            <person name="Schwartz D.C."/>
            <person name="Wang Y."/>
            <person name="Chen S."/>
        </authorList>
    </citation>
    <scope>NUCLEOTIDE SEQUENCE [LARGE SCALE GENOMIC DNA]</scope>
    <source>
        <strain evidence="2 3">ZZ0214-1</strain>
    </source>
</reference>
<evidence type="ECO:0000256" key="1">
    <source>
        <dbReference type="SAM" id="MobiDB-lite"/>
    </source>
</evidence>
<organism evidence="2 3">
    <name type="scientific">Ganoderma sinense ZZ0214-1</name>
    <dbReference type="NCBI Taxonomy" id="1077348"/>
    <lineage>
        <taxon>Eukaryota</taxon>
        <taxon>Fungi</taxon>
        <taxon>Dikarya</taxon>
        <taxon>Basidiomycota</taxon>
        <taxon>Agaricomycotina</taxon>
        <taxon>Agaricomycetes</taxon>
        <taxon>Polyporales</taxon>
        <taxon>Polyporaceae</taxon>
        <taxon>Ganoderma</taxon>
    </lineage>
</organism>
<sequence length="910" mass="101226">MPATVLPPRRTVPRPVPRDRREEERAPTPPPPPSPIREISPTFSILDGHEADGSFSGATPSCVKLARANVETLDWDQIRRILAPHHRRTHHSPRNARGSEAQVRPPSRRTDPTGLFELLTQPYVELPPPPPTPKPCIRPSIGPPSHTPNHPRPRRLPEYDVDEDELPDPDADLPEQIHYEIAYVPNGKYAWAAGQPASKLRVLTHLHSALTDGDQWSTDLMFGVIGGRPTTFMSKSWSRLQAQTRFLPEFKLLSSDSYLRPLQGLVVPYVINLYDTQDTIQLFMEAPHQSFWVEASPTMSDALKQRVVDAYRKLHGTGVLHASVEKKNILIGGDGRVTLVDFSMARTKRPIKEIGLEGCTDKDLALELRKVKFILDYGHARSHETQGAEKGDRHAPKPEVWHQWTLELGQPSKRWLVPGQTQEQYAEAVSAFRADVSRLELRRAVESVSPLLVLTPESPLPVRNRLPSHVTPSMSPRKRKISHVTADTATPAKRPRVCDKEPERPVCSGPLWKYTTTSYTAGTSDLLTASESPAEAAAPPAVKVRDFASQPYDGPRGYYVPHPPTELIMSSYRAADIRNTNAIRCGRLGLPYWRGDADDDSLAPPGYIRPLPKGQGLKISLGALKRQWESVEPREEIRSAKRTRLDLAGPLNFSESWETFLEQDTRIRFDDRVSFCDPWTYQEAASEVGGNTQGQGQYDEIKDQRCTAPLSHPRHRGTPKPTRPILKVTSALRTVAWDLNAWPHPSDEEILTTPLMEQCGLLPPPGAVPSLSLPRASVPTHGTSPPPDPRTTALDLAPSLDAPADATGVVNADSEAQVFPLTPLLPCQTEWVGSAHRRALAVELQPELTPEEMEDFEAWQVETLLEPGWDPALSPQANLLAIANSEGATPYRMDTDVCRWLRLGQGTRHP</sequence>
<dbReference type="AlphaFoldDB" id="A0A2G8SE94"/>
<feature type="region of interest" description="Disordered" evidence="1">
    <location>
        <begin position="767"/>
        <end position="791"/>
    </location>
</feature>
<evidence type="ECO:0000313" key="3">
    <source>
        <dbReference type="Proteomes" id="UP000230002"/>
    </source>
</evidence>
<evidence type="ECO:0008006" key="4">
    <source>
        <dbReference type="Google" id="ProtNLM"/>
    </source>
</evidence>